<evidence type="ECO:0000256" key="1">
    <source>
        <dbReference type="SAM" id="Phobius"/>
    </source>
</evidence>
<feature type="transmembrane region" description="Helical" evidence="1">
    <location>
        <begin position="59"/>
        <end position="80"/>
    </location>
</feature>
<keyword evidence="1" id="KW-0812">Transmembrane</keyword>
<keyword evidence="1" id="KW-1133">Transmembrane helix</keyword>
<dbReference type="AlphaFoldDB" id="A0ABD1LDV4"/>
<dbReference type="EMBL" id="JBGMDY010000009">
    <property type="protein sequence ID" value="KAL2321709.1"/>
    <property type="molecule type" value="Genomic_DNA"/>
</dbReference>
<accession>A0ABD1LDV4</accession>
<gene>
    <name evidence="2" type="ORF">Fmac_026088</name>
</gene>
<sequence length="139" mass="15745">MLESFLVKRMKFKPSGFLRFITRNAYVFLTLFLAVTFPFFGGLLAPVRNVAYHLQTKEICIVFGVLLMVLAPIGVLRQIILEATDYKFYSCSSSLSYIENLHEFTSLPFFSLLMGQSKVDLNASVLVLLFDALRDGIIC</sequence>
<feature type="transmembrane region" description="Helical" evidence="1">
    <location>
        <begin position="25"/>
        <end position="47"/>
    </location>
</feature>
<protein>
    <submittedName>
        <fullName evidence="2">Uncharacterized protein</fullName>
    </submittedName>
</protein>
<evidence type="ECO:0000313" key="2">
    <source>
        <dbReference type="EMBL" id="KAL2321709.1"/>
    </source>
</evidence>
<reference evidence="2 3" key="1">
    <citation type="submission" date="2024-08" db="EMBL/GenBank/DDBJ databases">
        <title>Insights into the chromosomal genome structure of Flemingia macrophylla.</title>
        <authorList>
            <person name="Ding Y."/>
            <person name="Zhao Y."/>
            <person name="Bi W."/>
            <person name="Wu M."/>
            <person name="Zhao G."/>
            <person name="Gong Y."/>
            <person name="Li W."/>
            <person name="Zhang P."/>
        </authorList>
    </citation>
    <scope>NUCLEOTIDE SEQUENCE [LARGE SCALE GENOMIC DNA]</scope>
    <source>
        <strain evidence="2">DYQJB</strain>
        <tissue evidence="2">Leaf</tissue>
    </source>
</reference>
<keyword evidence="3" id="KW-1185">Reference proteome</keyword>
<comment type="caution">
    <text evidence="2">The sequence shown here is derived from an EMBL/GenBank/DDBJ whole genome shotgun (WGS) entry which is preliminary data.</text>
</comment>
<evidence type="ECO:0000313" key="3">
    <source>
        <dbReference type="Proteomes" id="UP001603857"/>
    </source>
</evidence>
<keyword evidence="1" id="KW-0472">Membrane</keyword>
<name>A0ABD1LDV4_9FABA</name>
<proteinExistence type="predicted"/>
<dbReference type="Proteomes" id="UP001603857">
    <property type="component" value="Unassembled WGS sequence"/>
</dbReference>
<organism evidence="2 3">
    <name type="scientific">Flemingia macrophylla</name>
    <dbReference type="NCBI Taxonomy" id="520843"/>
    <lineage>
        <taxon>Eukaryota</taxon>
        <taxon>Viridiplantae</taxon>
        <taxon>Streptophyta</taxon>
        <taxon>Embryophyta</taxon>
        <taxon>Tracheophyta</taxon>
        <taxon>Spermatophyta</taxon>
        <taxon>Magnoliopsida</taxon>
        <taxon>eudicotyledons</taxon>
        <taxon>Gunneridae</taxon>
        <taxon>Pentapetalae</taxon>
        <taxon>rosids</taxon>
        <taxon>fabids</taxon>
        <taxon>Fabales</taxon>
        <taxon>Fabaceae</taxon>
        <taxon>Papilionoideae</taxon>
        <taxon>50 kb inversion clade</taxon>
        <taxon>NPAAA clade</taxon>
        <taxon>indigoferoid/millettioid clade</taxon>
        <taxon>Phaseoleae</taxon>
        <taxon>Flemingia</taxon>
    </lineage>
</organism>